<dbReference type="Proteomes" id="UP000025227">
    <property type="component" value="Unplaced"/>
</dbReference>
<sequence>MRGSFLYEKESEFRGASTKIRDAVVYAKRSGGPDTLCNDDGWTRAVSELKPAGRQARTAANEMADFFTKALNERNVLPRVPRASVIHWTTLARDRDEWRRY</sequence>
<reference evidence="2" key="1">
    <citation type="submission" date="2020-12" db="UniProtKB">
        <authorList>
            <consortium name="WormBaseParasite"/>
        </authorList>
    </citation>
    <scope>IDENTIFICATION</scope>
    <source>
        <strain evidence="2">MHco3</strain>
    </source>
</reference>
<protein>
    <submittedName>
        <fullName evidence="2">Transposase</fullName>
    </submittedName>
</protein>
<keyword evidence="1" id="KW-1185">Reference proteome</keyword>
<dbReference type="WBParaSite" id="HCON_00047780-00001">
    <property type="protein sequence ID" value="HCON_00047780-00001"/>
    <property type="gene ID" value="HCON_00047780"/>
</dbReference>
<proteinExistence type="predicted"/>
<dbReference type="AlphaFoldDB" id="A0A7I4Y2W8"/>
<evidence type="ECO:0000313" key="2">
    <source>
        <dbReference type="WBParaSite" id="HCON_00047780-00001"/>
    </source>
</evidence>
<evidence type="ECO:0000313" key="1">
    <source>
        <dbReference type="Proteomes" id="UP000025227"/>
    </source>
</evidence>
<organism evidence="1 2">
    <name type="scientific">Haemonchus contortus</name>
    <name type="common">Barber pole worm</name>
    <dbReference type="NCBI Taxonomy" id="6289"/>
    <lineage>
        <taxon>Eukaryota</taxon>
        <taxon>Metazoa</taxon>
        <taxon>Ecdysozoa</taxon>
        <taxon>Nematoda</taxon>
        <taxon>Chromadorea</taxon>
        <taxon>Rhabditida</taxon>
        <taxon>Rhabditina</taxon>
        <taxon>Rhabditomorpha</taxon>
        <taxon>Strongyloidea</taxon>
        <taxon>Trichostrongylidae</taxon>
        <taxon>Haemonchus</taxon>
    </lineage>
</organism>
<name>A0A7I4Y2W8_HAECO</name>
<accession>A0A7I4Y2W8</accession>